<protein>
    <submittedName>
        <fullName evidence="1">Uncharacterized protein</fullName>
    </submittedName>
</protein>
<organism evidence="1 2">
    <name type="scientific">Thermothielavioides terrestris (strain ATCC 38088 / NRRL 8126)</name>
    <name type="common">Thielavia terrestris</name>
    <dbReference type="NCBI Taxonomy" id="578455"/>
    <lineage>
        <taxon>Eukaryota</taxon>
        <taxon>Fungi</taxon>
        <taxon>Dikarya</taxon>
        <taxon>Ascomycota</taxon>
        <taxon>Pezizomycotina</taxon>
        <taxon>Sordariomycetes</taxon>
        <taxon>Sordariomycetidae</taxon>
        <taxon>Sordariales</taxon>
        <taxon>Chaetomiaceae</taxon>
        <taxon>Thermothielavioides</taxon>
        <taxon>Thermothielavioides terrestris</taxon>
    </lineage>
</organism>
<dbReference type="EMBL" id="CP003013">
    <property type="protein sequence ID" value="AEO70590.1"/>
    <property type="molecule type" value="Genomic_DNA"/>
</dbReference>
<dbReference type="OrthoDB" id="4586100at2759"/>
<dbReference type="eggNOG" id="ENOG502SU9Z">
    <property type="taxonomic scope" value="Eukaryota"/>
</dbReference>
<sequence>MKSHDPRTWILIQCTSFPPDDIRLQLGQVLTDPRLPQNPLFASTVAPPPVMEGMSVAENQVNGVTMGMHSHLARCFNLWANVSTLGIPADAELRAAEMQGASFRWHFDALVDRATSFDSRHVAAVLRHPLVREYIDSKRRSSWFFRAYPPLYIVTGVRIARGARMEAVSATSSDSGAGFDVNARWPGTVGTGITASAGVGARLSQASYDHSSFDSANDFIFAYQCTQIKYRMGVRQKVYTGGDTLRTYLPDLLNNGDDEGELEVGDPPFFPYAFGDGEGDVEENEILTDGTVKAIVAAA</sequence>
<name>G2RCF5_THETT</name>
<keyword evidence="2" id="KW-1185">Reference proteome</keyword>
<gene>
    <name evidence="1" type="ORF">THITE_2132048</name>
</gene>
<dbReference type="RefSeq" id="XP_003656926.1">
    <property type="nucleotide sequence ID" value="XM_003656878.1"/>
</dbReference>
<reference evidence="1 2" key="1">
    <citation type="journal article" date="2011" name="Nat. Biotechnol.">
        <title>Comparative genomic analysis of the thermophilic biomass-degrading fungi Myceliophthora thermophila and Thielavia terrestris.</title>
        <authorList>
            <person name="Berka R.M."/>
            <person name="Grigoriev I.V."/>
            <person name="Otillar R."/>
            <person name="Salamov A."/>
            <person name="Grimwood J."/>
            <person name="Reid I."/>
            <person name="Ishmael N."/>
            <person name="John T."/>
            <person name="Darmond C."/>
            <person name="Moisan M.-C."/>
            <person name="Henrissat B."/>
            <person name="Coutinho P.M."/>
            <person name="Lombard V."/>
            <person name="Natvig D.O."/>
            <person name="Lindquist E."/>
            <person name="Schmutz J."/>
            <person name="Lucas S."/>
            <person name="Harris P."/>
            <person name="Powlowski J."/>
            <person name="Bellemare A."/>
            <person name="Taylor D."/>
            <person name="Butler G."/>
            <person name="de Vries R.P."/>
            <person name="Allijn I.E."/>
            <person name="van den Brink J."/>
            <person name="Ushinsky S."/>
            <person name="Storms R."/>
            <person name="Powell A.J."/>
            <person name="Paulsen I.T."/>
            <person name="Elbourne L.D.H."/>
            <person name="Baker S.E."/>
            <person name="Magnuson J."/>
            <person name="LaBoissiere S."/>
            <person name="Clutterbuck A.J."/>
            <person name="Martinez D."/>
            <person name="Wogulis M."/>
            <person name="de Leon A.L."/>
            <person name="Rey M.W."/>
            <person name="Tsang A."/>
        </authorList>
    </citation>
    <scope>NUCLEOTIDE SEQUENCE [LARGE SCALE GENOMIC DNA]</scope>
    <source>
        <strain evidence="2">ATCC 38088 / NRRL 8126</strain>
    </source>
</reference>
<accession>G2RCF5</accession>
<evidence type="ECO:0000313" key="1">
    <source>
        <dbReference type="EMBL" id="AEO70590.1"/>
    </source>
</evidence>
<dbReference type="AlphaFoldDB" id="G2RCF5"/>
<dbReference type="Proteomes" id="UP000008181">
    <property type="component" value="Chromosome 5"/>
</dbReference>
<dbReference type="KEGG" id="ttt:THITE_2132048"/>
<proteinExistence type="predicted"/>
<dbReference type="GeneID" id="11519585"/>
<dbReference type="HOGENOM" id="CLU_057547_4_0_1"/>
<evidence type="ECO:0000313" key="2">
    <source>
        <dbReference type="Proteomes" id="UP000008181"/>
    </source>
</evidence>